<gene>
    <name evidence="2" type="ORF">CCO03_18290</name>
</gene>
<feature type="signal peptide" evidence="1">
    <location>
        <begin position="1"/>
        <end position="25"/>
    </location>
</feature>
<keyword evidence="3" id="KW-1185">Reference proteome</keyword>
<protein>
    <submittedName>
        <fullName evidence="2">Uncharacterized protein</fullName>
    </submittedName>
</protein>
<dbReference type="Proteomes" id="UP000196138">
    <property type="component" value="Chromosome"/>
</dbReference>
<dbReference type="RefSeq" id="WP_087283411.1">
    <property type="nucleotide sequence ID" value="NZ_CP021455.1"/>
</dbReference>
<dbReference type="KEGG" id="cser:CCO03_18290"/>
<dbReference type="AlphaFoldDB" id="A0A1Y0ESZ0"/>
<sequence>MRKLWLGLIALLGAAVLFFSAFLHAFDDSHDNTTCFLLTEEMRAIEAFRLRHQRLPVGLAELPGDGQDPGFTV</sequence>
<evidence type="ECO:0000313" key="3">
    <source>
        <dbReference type="Proteomes" id="UP000196138"/>
    </source>
</evidence>
<dbReference type="EMBL" id="CP021455">
    <property type="protein sequence ID" value="ARU06352.1"/>
    <property type="molecule type" value="Genomic_DNA"/>
</dbReference>
<evidence type="ECO:0000256" key="1">
    <source>
        <dbReference type="SAM" id="SignalP"/>
    </source>
</evidence>
<proteinExistence type="predicted"/>
<reference evidence="2 3" key="1">
    <citation type="submission" date="2017-05" db="EMBL/GenBank/DDBJ databases">
        <authorList>
            <person name="Song R."/>
            <person name="Chenine A.L."/>
            <person name="Ruprecht R.M."/>
        </authorList>
    </citation>
    <scope>NUCLEOTIDE SEQUENCE [LARGE SCALE GENOMIC DNA]</scope>
    <source>
        <strain evidence="2 3">DSM 26136</strain>
    </source>
</reference>
<evidence type="ECO:0000313" key="2">
    <source>
        <dbReference type="EMBL" id="ARU06352.1"/>
    </source>
</evidence>
<keyword evidence="1" id="KW-0732">Signal</keyword>
<name>A0A1Y0ESZ0_9BURK</name>
<feature type="chain" id="PRO_5012123740" evidence="1">
    <location>
        <begin position="26"/>
        <end position="73"/>
    </location>
</feature>
<organism evidence="2 3">
    <name type="scientific">Comamonas serinivorans</name>
    <dbReference type="NCBI Taxonomy" id="1082851"/>
    <lineage>
        <taxon>Bacteria</taxon>
        <taxon>Pseudomonadati</taxon>
        <taxon>Pseudomonadota</taxon>
        <taxon>Betaproteobacteria</taxon>
        <taxon>Burkholderiales</taxon>
        <taxon>Comamonadaceae</taxon>
        <taxon>Comamonas</taxon>
    </lineage>
</organism>
<accession>A0A1Y0ESZ0</accession>